<dbReference type="GeneID" id="105014417"/>
<reference evidence="5" key="1">
    <citation type="journal article" date="2014" name="PLoS ONE">
        <title>The genome and linkage map of the northern pike (Esox lucius): conserved synteny revealed between the salmonid sister group and the Neoteleostei.</title>
        <authorList>
            <person name="Rondeau E.B."/>
            <person name="Minkley D.R."/>
            <person name="Leong J.S."/>
            <person name="Messmer A.M."/>
            <person name="Jantzen J.R."/>
            <person name="von Schalburg K.R."/>
            <person name="Lemon C."/>
            <person name="Bird N.H."/>
            <person name="Koop B.F."/>
        </authorList>
    </citation>
    <scope>NUCLEOTIDE SEQUENCE</scope>
</reference>
<dbReference type="PANTHER" id="PTHR16057:SF1">
    <property type="entry name" value="PROTEIN LINES HOMOLOG 1"/>
    <property type="match status" value="1"/>
</dbReference>
<evidence type="ECO:0000313" key="4">
    <source>
        <dbReference type="Ensembl" id="ENSELUP00000025501.2"/>
    </source>
</evidence>
<dbReference type="Bgee" id="ENSELUG00000024164">
    <property type="expression patterns" value="Expressed in ovary and 15 other cell types or tissues"/>
</dbReference>
<dbReference type="Pfam" id="PF14695">
    <property type="entry name" value="LINES_C"/>
    <property type="match status" value="1"/>
</dbReference>
<dbReference type="InterPro" id="IPR024875">
    <property type="entry name" value="Protein_Lines"/>
</dbReference>
<dbReference type="AlphaFoldDB" id="A0A3P8Z9P7"/>
<name>A0A3P8Z9P7_ESOLU</name>
<feature type="domain" description="Protein Lines N-terminal" evidence="2">
    <location>
        <begin position="174"/>
        <end position="519"/>
    </location>
</feature>
<keyword evidence="5" id="KW-1185">Reference proteome</keyword>
<reference evidence="4" key="4">
    <citation type="submission" date="2025-09" db="UniProtKB">
        <authorList>
            <consortium name="Ensembl"/>
        </authorList>
    </citation>
    <scope>IDENTIFICATION</scope>
</reference>
<dbReference type="OrthoDB" id="8251209at2759"/>
<dbReference type="InParanoid" id="A0A3P8Z9P7"/>
<reference evidence="4" key="2">
    <citation type="submission" date="2020-02" db="EMBL/GenBank/DDBJ databases">
        <title>Esox lucius (northern pike) genome, fEsoLuc1, primary haplotype.</title>
        <authorList>
            <person name="Myers G."/>
            <person name="Karagic N."/>
            <person name="Meyer A."/>
            <person name="Pippel M."/>
            <person name="Reichard M."/>
            <person name="Winkler S."/>
            <person name="Tracey A."/>
            <person name="Sims Y."/>
            <person name="Howe K."/>
            <person name="Rhie A."/>
            <person name="Formenti G."/>
            <person name="Durbin R."/>
            <person name="Fedrigo O."/>
            <person name="Jarvis E.D."/>
        </authorList>
    </citation>
    <scope>NUCLEOTIDE SEQUENCE [LARGE SCALE GENOMIC DNA]</scope>
</reference>
<dbReference type="GeneTree" id="ENSGT00390000001790"/>
<dbReference type="PANTHER" id="PTHR16057">
    <property type="entry name" value="WINS1, 2 PROTEIN"/>
    <property type="match status" value="1"/>
</dbReference>
<sequence length="764" mass="84776">MTDCFRLINDAYKGLLAKASPSKSSHELASCMFKCVCELRTDDFHSQHQPREPLMFLEYSKNPDKIELACLVLTLVNKISTTLTSQELPQETILYFKAVSTELFQDMDFMSKLVHLFSCKDRLLSHLAAMSVSSYVLFELRCFNSLNQIWEQKCLQVLQNRCYGIELDAFMWSLTTVLKAFLKKPAEYNLGTLEELLAAFDPGLTALYTQLLPQERDGQGDSASDVSCSTVDWATTLSTLLNLLEVLTAARFKLSAASVRLTSPRLSLIQASPLLHVVDSHVNYFVKKQVLLLLKRTLLYKAGEDMALAEMSAPAYAHDHMTSDIHALADGVLQAVHANWLKCVPVKSAASSFGGTSLLRGGSITDSDHVMLRAVSLVVLKSVEYKIQSAGTKGCSTDVYGCLSALLLFLSQHGVRLGRHPCRWVSLVFGEQDDDMMEAAKSLLLLYLHQRGFSGLDGEAACTAGRNPHCHFLFFLHSISFDHSILLDFLISTETCFLEYFVRYLKHLCDDWDSFRAICQKMDSFDQCEQSSKISLNVCQLNSQKEGLQQQSSSVSCGSMSTLSHHGGSVSILDPEPAQRLQPSLCLPSCSTSVMASPLRLVDYGSSDESETEMEVSKGGLDPGARRTELGRNLVPDSTEVRGNVVSASIGPLMDTHIGDNGHLSTLQITKMKCSVESTHNPQFGESQWTLDPVKETPRDLSSGPTHVRLDSNSVIQTHNSVTLCRMLRCLTELRVVVDRLQRKSLFPYNSKSLLKLLMKIEAL</sequence>
<dbReference type="Proteomes" id="UP000265140">
    <property type="component" value="Chromosome 2"/>
</dbReference>
<proteinExistence type="predicted"/>
<accession>A0A3P8Z9P7</accession>
<evidence type="ECO:0000259" key="2">
    <source>
        <dbReference type="Pfam" id="PF14694"/>
    </source>
</evidence>
<dbReference type="Ensembl" id="ENSELUT00000037201.3">
    <property type="protein sequence ID" value="ENSELUP00000025501.2"/>
    <property type="gene ID" value="ENSELUG00000024164.3"/>
</dbReference>
<organism evidence="4 5">
    <name type="scientific">Esox lucius</name>
    <name type="common">Northern pike</name>
    <dbReference type="NCBI Taxonomy" id="8010"/>
    <lineage>
        <taxon>Eukaryota</taxon>
        <taxon>Metazoa</taxon>
        <taxon>Chordata</taxon>
        <taxon>Craniata</taxon>
        <taxon>Vertebrata</taxon>
        <taxon>Euteleostomi</taxon>
        <taxon>Actinopterygii</taxon>
        <taxon>Neopterygii</taxon>
        <taxon>Teleostei</taxon>
        <taxon>Protacanthopterygii</taxon>
        <taxon>Esociformes</taxon>
        <taxon>Esocidae</taxon>
        <taxon>Esox</taxon>
    </lineage>
</organism>
<dbReference type="FunCoup" id="A0A3P8Z9P7">
    <property type="interactions" value="1047"/>
</dbReference>
<evidence type="ECO:0000256" key="1">
    <source>
        <dbReference type="SAM" id="MobiDB-lite"/>
    </source>
</evidence>
<reference evidence="4" key="3">
    <citation type="submission" date="2025-08" db="UniProtKB">
        <authorList>
            <consortium name="Ensembl"/>
        </authorList>
    </citation>
    <scope>IDENTIFICATION</scope>
</reference>
<dbReference type="InterPro" id="IPR032794">
    <property type="entry name" value="LINES_N"/>
</dbReference>
<dbReference type="RefSeq" id="XP_010875027.3">
    <property type="nucleotide sequence ID" value="XM_010876725.4"/>
</dbReference>
<protein>
    <recommendedName>
        <fullName evidence="6">Lines homolog 1</fullName>
    </recommendedName>
</protein>
<evidence type="ECO:0008006" key="6">
    <source>
        <dbReference type="Google" id="ProtNLM"/>
    </source>
</evidence>
<evidence type="ECO:0000313" key="5">
    <source>
        <dbReference type="Proteomes" id="UP000265140"/>
    </source>
</evidence>
<gene>
    <name evidence="4" type="primary">LINS1</name>
</gene>
<dbReference type="Pfam" id="PF14694">
    <property type="entry name" value="LINES_N"/>
    <property type="match status" value="1"/>
</dbReference>
<feature type="region of interest" description="Disordered" evidence="1">
    <location>
        <begin position="605"/>
        <end position="629"/>
    </location>
</feature>
<dbReference type="InterPro" id="IPR029415">
    <property type="entry name" value="Lines_C"/>
</dbReference>
<feature type="domain" description="Protein Lines C-terminal" evidence="3">
    <location>
        <begin position="729"/>
        <end position="763"/>
    </location>
</feature>
<evidence type="ECO:0000259" key="3">
    <source>
        <dbReference type="Pfam" id="PF14695"/>
    </source>
</evidence>